<keyword evidence="3 4" id="KW-0808">Transferase</keyword>
<sequence length="350" mass="38816">MSDSPINSNRKAELLSTLVEHIDITSFDARPIIDGMSKMSFTSRDLARATGIYNQMLADPDCTIFLVIAGSTSAGGCMDLYAELIRSNMVDCVVATGATIVDMDFFEGLGHKHYQALEIPDDDTLRSLYIDRIYDTYIDEEQLQDCDFTINKIANELEPKAYSSRAFIREMGKYLVEHGKKDNSLVKLAYEHDVPIFCPAFVDSSAGFGLVKHQVDRMKEGKPYMIIDAIADFRELTDIKIKSGDSGLLMVGGGVPKNFIQDTVVCAEILGHEDVAVHKYAVQITVADVRDGACSSSTLQEAASWGKVNTGIEQMVFAEAGSVMPLLASDAYHREHWKARTPRRWAKLFD</sequence>
<comment type="caution">
    <text evidence="5">The sequence shown here is derived from an EMBL/GenBank/DDBJ whole genome shotgun (WGS) entry which is preliminary data.</text>
</comment>
<dbReference type="EMBL" id="WTYV01000005">
    <property type="protein sequence ID" value="MXO72441.1"/>
    <property type="molecule type" value="Genomic_DNA"/>
</dbReference>
<gene>
    <name evidence="5" type="ORF">GRI99_12460</name>
</gene>
<reference evidence="5 6" key="1">
    <citation type="submission" date="2019-12" db="EMBL/GenBank/DDBJ databases">
        <title>Genomic-based taxomic classification of the family Erythrobacteraceae.</title>
        <authorList>
            <person name="Xu L."/>
        </authorList>
    </citation>
    <scope>NUCLEOTIDE SEQUENCE [LARGE SCALE GENOMIC DNA]</scope>
    <source>
        <strain evidence="5 6">M0322</strain>
    </source>
</reference>
<dbReference type="OrthoDB" id="9771211at2"/>
<evidence type="ECO:0000256" key="2">
    <source>
        <dbReference type="ARBA" id="ARBA00017979"/>
    </source>
</evidence>
<name>A0A844Z0C2_9SPHN</name>
<dbReference type="SUPFAM" id="SSF52467">
    <property type="entry name" value="DHS-like NAD/FAD-binding domain"/>
    <property type="match status" value="1"/>
</dbReference>
<dbReference type="NCBIfam" id="NF002699">
    <property type="entry name" value="PRK02492.1"/>
    <property type="match status" value="1"/>
</dbReference>
<dbReference type="InterPro" id="IPR002773">
    <property type="entry name" value="Deoxyhypusine_synthase"/>
</dbReference>
<organism evidence="5 6">
    <name type="scientific">Alteraurantiacibacter buctensis</name>
    <dbReference type="NCBI Taxonomy" id="1503981"/>
    <lineage>
        <taxon>Bacteria</taxon>
        <taxon>Pseudomonadati</taxon>
        <taxon>Pseudomonadota</taxon>
        <taxon>Alphaproteobacteria</taxon>
        <taxon>Sphingomonadales</taxon>
        <taxon>Erythrobacteraceae</taxon>
        <taxon>Alteraurantiacibacter</taxon>
    </lineage>
</organism>
<evidence type="ECO:0000313" key="6">
    <source>
        <dbReference type="Proteomes" id="UP000466966"/>
    </source>
</evidence>
<keyword evidence="6" id="KW-1185">Reference proteome</keyword>
<dbReference type="Proteomes" id="UP000466966">
    <property type="component" value="Unassembled WGS sequence"/>
</dbReference>
<dbReference type="PANTHER" id="PTHR11703:SF2">
    <property type="entry name" value="DEOXYHYPUSINE SYNTHASE-LIKE PROTEIN"/>
    <property type="match status" value="1"/>
</dbReference>
<dbReference type="Pfam" id="PF01916">
    <property type="entry name" value="DS"/>
    <property type="match status" value="1"/>
</dbReference>
<evidence type="ECO:0000256" key="1">
    <source>
        <dbReference type="ARBA" id="ARBA00009892"/>
    </source>
</evidence>
<dbReference type="AlphaFoldDB" id="A0A844Z0C2"/>
<dbReference type="HAMAP" id="MF_00640">
    <property type="entry name" value="DHS_like"/>
    <property type="match status" value="1"/>
</dbReference>
<dbReference type="Gene3D" id="3.40.910.10">
    <property type="entry name" value="Deoxyhypusine synthase"/>
    <property type="match status" value="1"/>
</dbReference>
<evidence type="ECO:0000313" key="5">
    <source>
        <dbReference type="EMBL" id="MXO72441.1"/>
    </source>
</evidence>
<accession>A0A844Z0C2</accession>
<dbReference type="InterPro" id="IPR036982">
    <property type="entry name" value="Deoxyhypusine_synthase_sf"/>
</dbReference>
<evidence type="ECO:0000256" key="4">
    <source>
        <dbReference type="HAMAP-Rule" id="MF_00640"/>
    </source>
</evidence>
<comment type="similarity">
    <text evidence="1 4">Belongs to the deoxyhypusine synthase family.</text>
</comment>
<dbReference type="InterPro" id="IPR029035">
    <property type="entry name" value="DHS-like_NAD/FAD-binding_dom"/>
</dbReference>
<evidence type="ECO:0000256" key="3">
    <source>
        <dbReference type="ARBA" id="ARBA00022679"/>
    </source>
</evidence>
<protein>
    <recommendedName>
        <fullName evidence="2 4">Deoxyhypusine synthase-like protein</fullName>
        <ecNumber evidence="4">2.5.-.-</ecNumber>
    </recommendedName>
</protein>
<dbReference type="RefSeq" id="WP_160772379.1">
    <property type="nucleotide sequence ID" value="NZ_WTYV01000005.1"/>
</dbReference>
<dbReference type="GO" id="GO:0005737">
    <property type="term" value="C:cytoplasm"/>
    <property type="evidence" value="ECO:0007669"/>
    <property type="project" value="TreeGrafter"/>
</dbReference>
<dbReference type="InterPro" id="IPR023496">
    <property type="entry name" value="Deoxyhypusine_synthase-like"/>
</dbReference>
<dbReference type="PANTHER" id="PTHR11703">
    <property type="entry name" value="DEOXYHYPUSINE SYNTHASE"/>
    <property type="match status" value="1"/>
</dbReference>
<proteinExistence type="inferred from homology"/>
<dbReference type="EC" id="2.5.-.-" evidence="4"/>
<dbReference type="GO" id="GO:0034038">
    <property type="term" value="F:deoxyhypusine synthase activity"/>
    <property type="evidence" value="ECO:0007669"/>
    <property type="project" value="TreeGrafter"/>
</dbReference>